<dbReference type="PRINTS" id="PR00081">
    <property type="entry name" value="GDHRDH"/>
</dbReference>
<reference evidence="5 6" key="1">
    <citation type="journal article" date="2024" name="Plant Biotechnol. J.">
        <title>Dendrobium thyrsiflorum genome and its molecular insights into genes involved in important horticultural traits.</title>
        <authorList>
            <person name="Chen B."/>
            <person name="Wang J.Y."/>
            <person name="Zheng P.J."/>
            <person name="Li K.L."/>
            <person name="Liang Y.M."/>
            <person name="Chen X.F."/>
            <person name="Zhang C."/>
            <person name="Zhao X."/>
            <person name="He X."/>
            <person name="Zhang G.Q."/>
            <person name="Liu Z.J."/>
            <person name="Xu Q."/>
        </authorList>
    </citation>
    <scope>NUCLEOTIDE SEQUENCE [LARGE SCALE GENOMIC DNA]</scope>
    <source>
        <strain evidence="5">GZMU011</strain>
    </source>
</reference>
<evidence type="ECO:0000256" key="1">
    <source>
        <dbReference type="ARBA" id="ARBA00006484"/>
    </source>
</evidence>
<proteinExistence type="inferred from homology"/>
<evidence type="ECO:0000313" key="5">
    <source>
        <dbReference type="EMBL" id="KAL0923193.1"/>
    </source>
</evidence>
<dbReference type="InterPro" id="IPR002347">
    <property type="entry name" value="SDR_fam"/>
</dbReference>
<keyword evidence="6" id="KW-1185">Reference proteome</keyword>
<dbReference type="InterPro" id="IPR036291">
    <property type="entry name" value="NAD(P)-bd_dom_sf"/>
</dbReference>
<comment type="caution">
    <text evidence="5">The sequence shown here is derived from an EMBL/GenBank/DDBJ whole genome shotgun (WGS) entry which is preliminary data.</text>
</comment>
<evidence type="ECO:0000256" key="4">
    <source>
        <dbReference type="RuleBase" id="RU000363"/>
    </source>
</evidence>
<dbReference type="AlphaFoldDB" id="A0ABD0VDU4"/>
<dbReference type="PANTHER" id="PTHR43490">
    <property type="entry name" value="(+)-NEOMENTHOL DEHYDROGENASE"/>
    <property type="match status" value="1"/>
</dbReference>
<dbReference type="PRINTS" id="PR00080">
    <property type="entry name" value="SDRFAMILY"/>
</dbReference>
<evidence type="ECO:0000313" key="6">
    <source>
        <dbReference type="Proteomes" id="UP001552299"/>
    </source>
</evidence>
<dbReference type="SUPFAM" id="SSF51735">
    <property type="entry name" value="NAD(P)-binding Rossmann-fold domains"/>
    <property type="match status" value="1"/>
</dbReference>
<evidence type="ECO:0000256" key="3">
    <source>
        <dbReference type="ARBA" id="ARBA00023002"/>
    </source>
</evidence>
<protein>
    <recommendedName>
        <fullName evidence="7">(+)-neomenthol dehydrogenase</fullName>
    </recommendedName>
</protein>
<keyword evidence="3" id="KW-0560">Oxidoreductase</keyword>
<name>A0ABD0VDU4_DENTH</name>
<dbReference type="Gene3D" id="3.40.50.720">
    <property type="entry name" value="NAD(P)-binding Rossmann-like Domain"/>
    <property type="match status" value="1"/>
</dbReference>
<sequence>MGSITAAAADQPTAGLCAVVTGANKGIGLAIVRQLAERGVTVVLTARDESRGIAAIRYLHSVGFTNVLFHQLDIRDPLSAASLARFLAGSFGKLDILVNNAGASGVIVNVEGLKALNIDPASWLSGKATNQVQGVIEQTYENAVVCVDTNYFGCKRVTEALLPLLRLSTSGARIVNVSSLRSELRRIPDEGIRAELSDLENLDEERIEKVLGRFLEDLKEGRLEAGGWPMMLPAYSMSKVALNAYTRVMARRCPEMRINCVHPGFVKTDINWNTGVETTEEGARGPVMLALLPAGGPSGHYFDKTTMAEF</sequence>
<evidence type="ECO:0008006" key="7">
    <source>
        <dbReference type="Google" id="ProtNLM"/>
    </source>
</evidence>
<dbReference type="GO" id="GO:0016491">
    <property type="term" value="F:oxidoreductase activity"/>
    <property type="evidence" value="ECO:0007669"/>
    <property type="project" value="UniProtKB-KW"/>
</dbReference>
<accession>A0ABD0VDU4</accession>
<gene>
    <name evidence="5" type="ORF">M5K25_007238</name>
</gene>
<comment type="similarity">
    <text evidence="1 4">Belongs to the short-chain dehydrogenases/reductases (SDR) family.</text>
</comment>
<dbReference type="Pfam" id="PF00106">
    <property type="entry name" value="adh_short"/>
    <property type="match status" value="2"/>
</dbReference>
<organism evidence="5 6">
    <name type="scientific">Dendrobium thyrsiflorum</name>
    <name type="common">Pinecone-like raceme dendrobium</name>
    <name type="synonym">Orchid</name>
    <dbReference type="NCBI Taxonomy" id="117978"/>
    <lineage>
        <taxon>Eukaryota</taxon>
        <taxon>Viridiplantae</taxon>
        <taxon>Streptophyta</taxon>
        <taxon>Embryophyta</taxon>
        <taxon>Tracheophyta</taxon>
        <taxon>Spermatophyta</taxon>
        <taxon>Magnoliopsida</taxon>
        <taxon>Liliopsida</taxon>
        <taxon>Asparagales</taxon>
        <taxon>Orchidaceae</taxon>
        <taxon>Epidendroideae</taxon>
        <taxon>Malaxideae</taxon>
        <taxon>Dendrobiinae</taxon>
        <taxon>Dendrobium</taxon>
    </lineage>
</organism>
<dbReference type="PANTHER" id="PTHR43490:SF73">
    <property type="entry name" value="OS07G0685800 PROTEIN"/>
    <property type="match status" value="1"/>
</dbReference>
<keyword evidence="2" id="KW-0521">NADP</keyword>
<evidence type="ECO:0000256" key="2">
    <source>
        <dbReference type="ARBA" id="ARBA00022857"/>
    </source>
</evidence>
<dbReference type="Proteomes" id="UP001552299">
    <property type="component" value="Unassembled WGS sequence"/>
</dbReference>
<dbReference type="EMBL" id="JANQDX010000006">
    <property type="protein sequence ID" value="KAL0923193.1"/>
    <property type="molecule type" value="Genomic_DNA"/>
</dbReference>